<proteinExistence type="predicted"/>
<dbReference type="EMBL" id="FOOY01000020">
    <property type="protein sequence ID" value="SFG75502.1"/>
    <property type="molecule type" value="Genomic_DNA"/>
</dbReference>
<accession>A0A1I2UEA3</accession>
<dbReference type="RefSeq" id="WP_218143264.1">
    <property type="nucleotide sequence ID" value="NZ_FOOY01000020.1"/>
</dbReference>
<protein>
    <submittedName>
        <fullName evidence="1">RloB-like protein</fullName>
    </submittedName>
</protein>
<dbReference type="Pfam" id="PF13707">
    <property type="entry name" value="RloB"/>
    <property type="match status" value="1"/>
</dbReference>
<keyword evidence="2" id="KW-1185">Reference proteome</keyword>
<evidence type="ECO:0000313" key="1">
    <source>
        <dbReference type="EMBL" id="SFG75502.1"/>
    </source>
</evidence>
<dbReference type="InterPro" id="IPR025591">
    <property type="entry name" value="RloB"/>
</dbReference>
<organism evidence="1 2">
    <name type="scientific">Sporolactobacillus nakayamae</name>
    <dbReference type="NCBI Taxonomy" id="269670"/>
    <lineage>
        <taxon>Bacteria</taxon>
        <taxon>Bacillati</taxon>
        <taxon>Bacillota</taxon>
        <taxon>Bacilli</taxon>
        <taxon>Bacillales</taxon>
        <taxon>Sporolactobacillaceae</taxon>
        <taxon>Sporolactobacillus</taxon>
    </lineage>
</organism>
<dbReference type="Proteomes" id="UP000198752">
    <property type="component" value="Unassembled WGS sequence"/>
</dbReference>
<dbReference type="STRING" id="269670.SAMN02982927_02670"/>
<name>A0A1I2UEA3_9BACL</name>
<evidence type="ECO:0000313" key="2">
    <source>
        <dbReference type="Proteomes" id="UP000198752"/>
    </source>
</evidence>
<dbReference type="AlphaFoldDB" id="A0A1I2UEA3"/>
<gene>
    <name evidence="1" type="ORF">SAMN02982927_02670</name>
</gene>
<sequence>MTARKLTNTFYFTVEGETEKWYLEWLQKQINSNPDAKYKVFIDSKVEKSPVKRVKSMSNISKIKITHLFDYESNSASHKTQFLRTLDSLKEASKLKQIKYRSGYSNLTFELWMVLHRQNCG</sequence>
<reference evidence="2" key="1">
    <citation type="submission" date="2016-10" db="EMBL/GenBank/DDBJ databases">
        <authorList>
            <person name="Varghese N."/>
            <person name="Submissions S."/>
        </authorList>
    </citation>
    <scope>NUCLEOTIDE SEQUENCE [LARGE SCALE GENOMIC DNA]</scope>
    <source>
        <strain evidence="2">ATCC 700379</strain>
    </source>
</reference>